<evidence type="ECO:0000256" key="2">
    <source>
        <dbReference type="ARBA" id="ARBA00022737"/>
    </source>
</evidence>
<dbReference type="SUPFAM" id="SSF52075">
    <property type="entry name" value="Outer arm dynein light chain 1"/>
    <property type="match status" value="1"/>
</dbReference>
<comment type="caution">
    <text evidence="3">The sequence shown here is derived from an EMBL/GenBank/DDBJ whole genome shotgun (WGS) entry which is preliminary data.</text>
</comment>
<keyword evidence="1" id="KW-0433">Leucine-rich repeat</keyword>
<dbReference type="Pfam" id="PF12799">
    <property type="entry name" value="LRR_4"/>
    <property type="match status" value="2"/>
</dbReference>
<proteinExistence type="predicted"/>
<evidence type="ECO:0000256" key="1">
    <source>
        <dbReference type="ARBA" id="ARBA00022614"/>
    </source>
</evidence>
<dbReference type="SMART" id="SM00369">
    <property type="entry name" value="LRR_TYP"/>
    <property type="match status" value="4"/>
</dbReference>
<dbReference type="InterPro" id="IPR032675">
    <property type="entry name" value="LRR_dom_sf"/>
</dbReference>
<keyword evidence="4" id="KW-1185">Reference proteome</keyword>
<dbReference type="InterPro" id="IPR025875">
    <property type="entry name" value="Leu-rich_rpt_4"/>
</dbReference>
<dbReference type="InterPro" id="IPR003591">
    <property type="entry name" value="Leu-rich_rpt_typical-subtyp"/>
</dbReference>
<dbReference type="Gene3D" id="3.80.10.10">
    <property type="entry name" value="Ribonuclease Inhibitor"/>
    <property type="match status" value="1"/>
</dbReference>
<dbReference type="PANTHER" id="PTHR46652">
    <property type="entry name" value="LEUCINE-RICH REPEAT AND IQ DOMAIN-CONTAINING PROTEIN 1-RELATED"/>
    <property type="match status" value="1"/>
</dbReference>
<dbReference type="InterPro" id="IPR050836">
    <property type="entry name" value="SDS22/Internalin_LRR"/>
</dbReference>
<protein>
    <submittedName>
        <fullName evidence="3">Leucine-rich repeat domain-containing protein</fullName>
    </submittedName>
</protein>
<keyword evidence="2" id="KW-0677">Repeat</keyword>
<evidence type="ECO:0000313" key="4">
    <source>
        <dbReference type="Proteomes" id="UP000664417"/>
    </source>
</evidence>
<reference evidence="3" key="1">
    <citation type="submission" date="2021-03" db="EMBL/GenBank/DDBJ databases">
        <authorList>
            <person name="Wang G."/>
        </authorList>
    </citation>
    <scope>NUCLEOTIDE SEQUENCE</scope>
    <source>
        <strain evidence="3">KCTC 12899</strain>
    </source>
</reference>
<organism evidence="3 4">
    <name type="scientific">Acanthopleuribacter pedis</name>
    <dbReference type="NCBI Taxonomy" id="442870"/>
    <lineage>
        <taxon>Bacteria</taxon>
        <taxon>Pseudomonadati</taxon>
        <taxon>Acidobacteriota</taxon>
        <taxon>Holophagae</taxon>
        <taxon>Acanthopleuribacterales</taxon>
        <taxon>Acanthopleuribacteraceae</taxon>
        <taxon>Acanthopleuribacter</taxon>
    </lineage>
</organism>
<sequence length="494" mass="52808">MTLNLRAYNQDGFTDGSIQVFIRHNVPVIAEGQTRNVAIDVAPGTGFGSPLHASTGTSNWAITGGNELGLFDINNTGQMLTVRWLDTGLPTRDVVSITVQVTAYNEAGASNPTDVVVNISRFDVTRCPHIPPNQVRFVSAAANPPNDVGDPIYMPGINAIWIDSAQVVTGNGGDLSSAFTIDTDSQLGQVEVIRPLRNFVDTTTITRVDLTLSGYADNTGNTTGSCPTDITQTVIIFILPADAGVDCAEDPNDPSCPSQTSDFSGFIPDASLLNCIRETLGLVGSQPITADLVNGLTRLDCFCRESTTAPDNGIFDLTGIQFFTSLQYLNLSSNFISDVRPLSGLTQLQYLNMSGNTVTDLDDASPLDGLTMLAHLDLSDNQIQGMSALSTLPNLSFLSLRNNRICEIGSLAANPSVGEGDTIHLEGNHLVSQQSLEDVGVIQSRGPVFLSFQDQTDNCPAPTLVPVRFVNWPEHTVLEFSGMLSNRALPPCNN</sequence>
<dbReference type="PANTHER" id="PTHR46652:SF3">
    <property type="entry name" value="LEUCINE-RICH REPEAT-CONTAINING PROTEIN 9"/>
    <property type="match status" value="1"/>
</dbReference>
<dbReference type="RefSeq" id="WP_207860575.1">
    <property type="nucleotide sequence ID" value="NZ_JAFREP010000018.1"/>
</dbReference>
<dbReference type="Proteomes" id="UP000664417">
    <property type="component" value="Unassembled WGS sequence"/>
</dbReference>
<accession>A0A8J7QA47</accession>
<dbReference type="InterPro" id="IPR001611">
    <property type="entry name" value="Leu-rich_rpt"/>
</dbReference>
<dbReference type="EMBL" id="JAFREP010000018">
    <property type="protein sequence ID" value="MBO1320622.1"/>
    <property type="molecule type" value="Genomic_DNA"/>
</dbReference>
<evidence type="ECO:0000313" key="3">
    <source>
        <dbReference type="EMBL" id="MBO1320622.1"/>
    </source>
</evidence>
<name>A0A8J7QA47_9BACT</name>
<dbReference type="AlphaFoldDB" id="A0A8J7QA47"/>
<dbReference type="PROSITE" id="PS51450">
    <property type="entry name" value="LRR"/>
    <property type="match status" value="4"/>
</dbReference>
<gene>
    <name evidence="3" type="ORF">J3U88_19245</name>
</gene>